<dbReference type="InterPro" id="IPR027417">
    <property type="entry name" value="P-loop_NTPase"/>
</dbReference>
<dbReference type="InterPro" id="IPR025662">
    <property type="entry name" value="Sigma_54_int_dom_ATP-bd_1"/>
</dbReference>
<dbReference type="PANTHER" id="PTHR32071:SF77">
    <property type="entry name" value="TRANSCRIPTIONAL REGULATORY PROTEIN"/>
    <property type="match status" value="1"/>
</dbReference>
<name>A0ABR7Z552_9PSED</name>
<dbReference type="InterPro" id="IPR003593">
    <property type="entry name" value="AAA+_ATPase"/>
</dbReference>
<dbReference type="Gene3D" id="3.40.50.300">
    <property type="entry name" value="P-loop containing nucleotide triphosphate hydrolases"/>
    <property type="match status" value="1"/>
</dbReference>
<evidence type="ECO:0000313" key="6">
    <source>
        <dbReference type="EMBL" id="MBD1600600.1"/>
    </source>
</evidence>
<dbReference type="SUPFAM" id="SSF46689">
    <property type="entry name" value="Homeodomain-like"/>
    <property type="match status" value="1"/>
</dbReference>
<keyword evidence="1" id="KW-0547">Nucleotide-binding</keyword>
<dbReference type="EMBL" id="JAAOCA010000023">
    <property type="protein sequence ID" value="MBD1600600.1"/>
    <property type="molecule type" value="Genomic_DNA"/>
</dbReference>
<evidence type="ECO:0000313" key="7">
    <source>
        <dbReference type="Proteomes" id="UP000805841"/>
    </source>
</evidence>
<dbReference type="Gene3D" id="1.10.8.60">
    <property type="match status" value="1"/>
</dbReference>
<keyword evidence="7" id="KW-1185">Reference proteome</keyword>
<evidence type="ECO:0000256" key="3">
    <source>
        <dbReference type="ARBA" id="ARBA00023015"/>
    </source>
</evidence>
<sequence length="628" mass="68884">MSLSTPIVQRARSLFFEAGEDPTGLVDNAILESWRRCAGFRRNTAERIGFNIRDRMLLEDLQDRHATLIQDFDSTLGAFSTVLHRSGFHPVLTDANAITIARACDPRHASGDLFHALQLGSDMSESAIGTAAMNCALVSQRAVQVLGDEHYFDANSLFYCAAAPIFGIDGRLVGAVNLTKHQHGPEFGALSFVESCAAAIEQRQLERLLACLTVRMSWTANGQSRTATVAFGVDGELLGMTREAGQLLNPRGQPLSWLTFERLFDGRFGPWLKQLADTARPQPIRLHSGAFVFIEALDAVAPRAYTLDAAPTAPLMGDGQFPAQFQLALKALGKDLSVLVRGETGTGKEVVARSLHERHCRNRPFVAINCAALPEHLIEAELFGYVEGAFTGARRGGASGRIEEADGGVLFLDEIGDMPIALQARLLRVLDTREVTRVGSGKARKVKFSLVCATHQNLESLIEKDLFRADLFYRIAGITLTLRPLRQRTQQASLFRSLLSTACGHQGGISAEALDLLTRHSWPGNTREVISVLKRATLMCDAHQVLSAECVRFALTPADDRRKACATQTNQQPVPLADLEEQGITQALYRTQGNVSLAAEQLGISRSTLQRRIRATPQLLRVRDEQRR</sequence>
<evidence type="ECO:0000256" key="1">
    <source>
        <dbReference type="ARBA" id="ARBA00022741"/>
    </source>
</evidence>
<dbReference type="RefSeq" id="WP_190423034.1">
    <property type="nucleotide sequence ID" value="NZ_JAAOCA010000023.1"/>
</dbReference>
<dbReference type="PANTHER" id="PTHR32071">
    <property type="entry name" value="TRANSCRIPTIONAL REGULATORY PROTEIN"/>
    <property type="match status" value="1"/>
</dbReference>
<dbReference type="Pfam" id="PF02954">
    <property type="entry name" value="HTH_8"/>
    <property type="match status" value="1"/>
</dbReference>
<dbReference type="PROSITE" id="PS00675">
    <property type="entry name" value="SIGMA54_INTERACT_1"/>
    <property type="match status" value="1"/>
</dbReference>
<dbReference type="Proteomes" id="UP000805841">
    <property type="component" value="Unassembled WGS sequence"/>
</dbReference>
<dbReference type="InterPro" id="IPR058031">
    <property type="entry name" value="AAA_lid_NorR"/>
</dbReference>
<dbReference type="SUPFAM" id="SSF52540">
    <property type="entry name" value="P-loop containing nucleoside triphosphate hydrolases"/>
    <property type="match status" value="1"/>
</dbReference>
<dbReference type="InterPro" id="IPR002078">
    <property type="entry name" value="Sigma_54_int"/>
</dbReference>
<dbReference type="InterPro" id="IPR002197">
    <property type="entry name" value="HTH_Fis"/>
</dbReference>
<protein>
    <submittedName>
        <fullName evidence="6">Sigma-54-dependent Fis family transcriptional regulator</fullName>
    </submittedName>
</protein>
<reference evidence="6 7" key="1">
    <citation type="journal article" date="2020" name="Insects">
        <title>Bacteria Belonging to Pseudomonas typographi sp. nov. from the Bark Beetle Ips typographus Have Genomic Potential to Aid in the Host Ecology.</title>
        <authorList>
            <person name="Peral-Aranega E."/>
            <person name="Saati-Santamaria Z."/>
            <person name="Kolarik M."/>
            <person name="Rivas R."/>
            <person name="Garcia-Fraile P."/>
        </authorList>
    </citation>
    <scope>NUCLEOTIDE SEQUENCE [LARGE SCALE GENOMIC DNA]</scope>
    <source>
        <strain evidence="6 7">CA3A</strain>
    </source>
</reference>
<comment type="caution">
    <text evidence="6">The sequence shown here is derived from an EMBL/GenBank/DDBJ whole genome shotgun (WGS) entry which is preliminary data.</text>
</comment>
<keyword evidence="4" id="KW-0804">Transcription</keyword>
<evidence type="ECO:0000256" key="4">
    <source>
        <dbReference type="ARBA" id="ARBA00023163"/>
    </source>
</evidence>
<gene>
    <name evidence="6" type="ORF">HAQ05_18070</name>
</gene>
<proteinExistence type="predicted"/>
<dbReference type="CDD" id="cd00009">
    <property type="entry name" value="AAA"/>
    <property type="match status" value="1"/>
</dbReference>
<dbReference type="Gene3D" id="1.10.10.60">
    <property type="entry name" value="Homeodomain-like"/>
    <property type="match status" value="1"/>
</dbReference>
<dbReference type="InterPro" id="IPR029016">
    <property type="entry name" value="GAF-like_dom_sf"/>
</dbReference>
<feature type="domain" description="Sigma-54 factor interaction" evidence="5">
    <location>
        <begin position="326"/>
        <end position="538"/>
    </location>
</feature>
<dbReference type="PROSITE" id="PS50045">
    <property type="entry name" value="SIGMA54_INTERACT_4"/>
    <property type="match status" value="1"/>
</dbReference>
<keyword evidence="2" id="KW-0067">ATP-binding</keyword>
<organism evidence="6 7">
    <name type="scientific">Pseudomonas typographi</name>
    <dbReference type="NCBI Taxonomy" id="2715964"/>
    <lineage>
        <taxon>Bacteria</taxon>
        <taxon>Pseudomonadati</taxon>
        <taxon>Pseudomonadota</taxon>
        <taxon>Gammaproteobacteria</taxon>
        <taxon>Pseudomonadales</taxon>
        <taxon>Pseudomonadaceae</taxon>
        <taxon>Pseudomonas</taxon>
    </lineage>
</organism>
<dbReference type="Gene3D" id="3.30.450.40">
    <property type="match status" value="1"/>
</dbReference>
<dbReference type="Pfam" id="PF25601">
    <property type="entry name" value="AAA_lid_14"/>
    <property type="match status" value="1"/>
</dbReference>
<dbReference type="PRINTS" id="PR01590">
    <property type="entry name" value="HTHFIS"/>
</dbReference>
<dbReference type="InterPro" id="IPR009057">
    <property type="entry name" value="Homeodomain-like_sf"/>
</dbReference>
<accession>A0ABR7Z552</accession>
<evidence type="ECO:0000259" key="5">
    <source>
        <dbReference type="PROSITE" id="PS50045"/>
    </source>
</evidence>
<evidence type="ECO:0000256" key="2">
    <source>
        <dbReference type="ARBA" id="ARBA00022840"/>
    </source>
</evidence>
<keyword evidence="3" id="KW-0805">Transcription regulation</keyword>
<dbReference type="SMART" id="SM00382">
    <property type="entry name" value="AAA"/>
    <property type="match status" value="1"/>
</dbReference>
<dbReference type="Pfam" id="PF00158">
    <property type="entry name" value="Sigma54_activat"/>
    <property type="match status" value="1"/>
</dbReference>